<feature type="region of interest" description="Disordered" evidence="1">
    <location>
        <begin position="127"/>
        <end position="147"/>
    </location>
</feature>
<evidence type="ECO:0000313" key="3">
    <source>
        <dbReference type="Proteomes" id="UP000663850"/>
    </source>
</evidence>
<protein>
    <submittedName>
        <fullName evidence="2">Uncharacterized protein</fullName>
    </submittedName>
</protein>
<name>A0A8H3CEI1_9AGAM</name>
<evidence type="ECO:0000313" key="2">
    <source>
        <dbReference type="EMBL" id="CAE6480995.1"/>
    </source>
</evidence>
<evidence type="ECO:0000256" key="1">
    <source>
        <dbReference type="SAM" id="MobiDB-lite"/>
    </source>
</evidence>
<organism evidence="2 3">
    <name type="scientific">Rhizoctonia solani</name>
    <dbReference type="NCBI Taxonomy" id="456999"/>
    <lineage>
        <taxon>Eukaryota</taxon>
        <taxon>Fungi</taxon>
        <taxon>Dikarya</taxon>
        <taxon>Basidiomycota</taxon>
        <taxon>Agaricomycotina</taxon>
        <taxon>Agaricomycetes</taxon>
        <taxon>Cantharellales</taxon>
        <taxon>Ceratobasidiaceae</taxon>
        <taxon>Rhizoctonia</taxon>
    </lineage>
</organism>
<accession>A0A8H3CEI1</accession>
<sequence>MLGQISPEKKAMLQQAKEKTQLRSHNVEKSYVPDENSVVHQLPHKLPLVERTWWDQHGGEFIMFKGNRGGQQGAMAWIRDKFVTEWWDMKFPQAKTASEEDRAWFFKESGMGKLIWSYLDNAKRKQDRAANKGNTQEKSVTEKGKIRQRAIGHDVYRHEHPEKYDEAVNKWATAYSSQPDLNDRRKISYSVYTELSNQEQKKFKDKAITAVKESRQLAKITDPEERAK</sequence>
<reference evidence="2" key="1">
    <citation type="submission" date="2021-01" db="EMBL/GenBank/DDBJ databases">
        <authorList>
            <person name="Kaushik A."/>
        </authorList>
    </citation>
    <scope>NUCLEOTIDE SEQUENCE</scope>
    <source>
        <strain evidence="2">Type strain: AG8-Rh-89/</strain>
    </source>
</reference>
<gene>
    <name evidence="2" type="ORF">RDB_LOCUS74976</name>
</gene>
<dbReference type="EMBL" id="CAJMWZ010003915">
    <property type="protein sequence ID" value="CAE6480995.1"/>
    <property type="molecule type" value="Genomic_DNA"/>
</dbReference>
<dbReference type="AlphaFoldDB" id="A0A8H3CEI1"/>
<dbReference type="Proteomes" id="UP000663850">
    <property type="component" value="Unassembled WGS sequence"/>
</dbReference>
<comment type="caution">
    <text evidence="2">The sequence shown here is derived from an EMBL/GenBank/DDBJ whole genome shotgun (WGS) entry which is preliminary data.</text>
</comment>
<proteinExistence type="predicted"/>